<organism evidence="2 3">
    <name type="scientific">Kordiimonas lacus</name>
    <dbReference type="NCBI Taxonomy" id="637679"/>
    <lineage>
        <taxon>Bacteria</taxon>
        <taxon>Pseudomonadati</taxon>
        <taxon>Pseudomonadota</taxon>
        <taxon>Alphaproteobacteria</taxon>
        <taxon>Kordiimonadales</taxon>
        <taxon>Kordiimonadaceae</taxon>
        <taxon>Kordiimonas</taxon>
    </lineage>
</organism>
<protein>
    <submittedName>
        <fullName evidence="2">Stage V sporulation protein R</fullName>
    </submittedName>
</protein>
<dbReference type="STRING" id="637679.GCA_001550055_01282"/>
<name>A0A1G6YG31_9PROT</name>
<dbReference type="AlphaFoldDB" id="A0A1G6YG31"/>
<feature type="domain" description="SpoVR protein-like N-terminal" evidence="1">
    <location>
        <begin position="15"/>
        <end position="417"/>
    </location>
</feature>
<dbReference type="InterPro" id="IPR007390">
    <property type="entry name" value="Spore_V_R"/>
</dbReference>
<reference evidence="2 3" key="1">
    <citation type="submission" date="2016-10" db="EMBL/GenBank/DDBJ databases">
        <authorList>
            <person name="de Groot N.N."/>
        </authorList>
    </citation>
    <scope>NUCLEOTIDE SEQUENCE [LARGE SCALE GENOMIC DNA]</scope>
    <source>
        <strain evidence="2 3">CGMCC 1.9109</strain>
    </source>
</reference>
<dbReference type="EMBL" id="FNAK01000003">
    <property type="protein sequence ID" value="SDD88943.1"/>
    <property type="molecule type" value="Genomic_DNA"/>
</dbReference>
<accession>A0A1G6YG31</accession>
<evidence type="ECO:0000313" key="3">
    <source>
        <dbReference type="Proteomes" id="UP000183685"/>
    </source>
</evidence>
<dbReference type="Pfam" id="PF04293">
    <property type="entry name" value="SpoVR"/>
    <property type="match status" value="1"/>
</dbReference>
<dbReference type="PANTHER" id="PTHR30029">
    <property type="entry name" value="STAGE V SPORULATION PROTEIN R"/>
    <property type="match status" value="1"/>
</dbReference>
<dbReference type="PANTHER" id="PTHR30029:SF2">
    <property type="entry name" value="STAGE V SPORULATION PROTEIN R"/>
    <property type="match status" value="1"/>
</dbReference>
<proteinExistence type="predicted"/>
<evidence type="ECO:0000259" key="1">
    <source>
        <dbReference type="Pfam" id="PF04293"/>
    </source>
</evidence>
<keyword evidence="3" id="KW-1185">Reference proteome</keyword>
<sequence length="495" mass="57357">MPGNEVPFRPDETAWTMADLQRWNEKILRIVDDIGLNCFTQEFEVCDHEQMLGYMAYHGMPAHYPHWSFGKSFERQKTLYDLQLSGLPYEMVINSDPSVAYLMRGNSLCLQILTMAHVYGHNDFFKNNFTFRHTDPTNVLNRVKVHGNRIRDYMADPSIGVDKVERILDACHALSLQVTRNPSVKRHTRAQQEANITAEFARNRKGQDSEIHDKVLSGVLDEPLLEDEEDLLLLVRDRAPDLSEWERDIVNIVREDSLYFLPQIETKTINEGWASFWHHQIMNALDLPHGIHMEFLVRHHQVIRPHPGGMNPYHIGFMTWRKIAKEHLGIDDKDDDGGPLPLTTADAAHVREEMFKVREVDRDVSFLRRFLDEKLMRELDLFEYGPNRQGDLVVSHVSDDSGWKDVKATLIANMGMGGVPVIKGHKIDARAGDRLTLKHEVDEVAGEVRELEPDNCRHTMEHMYALWRRPMELMTTVDDKEVLYLCDEDGFRILD</sequence>
<dbReference type="Proteomes" id="UP000183685">
    <property type="component" value="Unassembled WGS sequence"/>
</dbReference>
<dbReference type="InterPro" id="IPR056174">
    <property type="entry name" value="SpoVR_N"/>
</dbReference>
<evidence type="ECO:0000313" key="2">
    <source>
        <dbReference type="EMBL" id="SDD88943.1"/>
    </source>
</evidence>
<dbReference type="OrthoDB" id="9784270at2"/>
<gene>
    <name evidence="2" type="ORF">SAMN04488071_1601</name>
</gene>
<dbReference type="RefSeq" id="WP_068303130.1">
    <property type="nucleotide sequence ID" value="NZ_FNAK01000003.1"/>
</dbReference>